<dbReference type="Proteomes" id="UP000051010">
    <property type="component" value="Unassembled WGS sequence"/>
</dbReference>
<protein>
    <submittedName>
        <fullName evidence="2">Hydrolase, alpha beta domain protein</fullName>
    </submittedName>
</protein>
<evidence type="ECO:0000313" key="3">
    <source>
        <dbReference type="Proteomes" id="UP000051010"/>
    </source>
</evidence>
<feature type="domain" description="Serine aminopeptidase S33" evidence="1">
    <location>
        <begin position="27"/>
        <end position="279"/>
    </location>
</feature>
<dbReference type="InterPro" id="IPR051044">
    <property type="entry name" value="MAG_DAG_Lipase"/>
</dbReference>
<dbReference type="AlphaFoldDB" id="A0A0R1YME1"/>
<keyword evidence="2" id="KW-0378">Hydrolase</keyword>
<comment type="caution">
    <text evidence="2">The sequence shown here is derived from an EMBL/GenBank/DDBJ whole genome shotgun (WGS) entry which is preliminary data.</text>
</comment>
<name>A0A0R1YME1_9LACO</name>
<dbReference type="RefSeq" id="WP_054734902.1">
    <property type="nucleotide sequence ID" value="NZ_AZFZ01000032.1"/>
</dbReference>
<accession>A0A0R1YME1</accession>
<dbReference type="PATRIC" id="fig|1423786.4.peg.1603"/>
<dbReference type="InterPro" id="IPR022742">
    <property type="entry name" value="Hydrolase_4"/>
</dbReference>
<proteinExistence type="predicted"/>
<dbReference type="InterPro" id="IPR029058">
    <property type="entry name" value="AB_hydrolase_fold"/>
</dbReference>
<evidence type="ECO:0000259" key="1">
    <source>
        <dbReference type="Pfam" id="PF12146"/>
    </source>
</evidence>
<gene>
    <name evidence="2" type="ORF">FD47_GL001500</name>
</gene>
<organism evidence="2 3">
    <name type="scientific">Lentilactobacillus parafarraginis DSM 18390 = JCM 14109</name>
    <dbReference type="NCBI Taxonomy" id="1423786"/>
    <lineage>
        <taxon>Bacteria</taxon>
        <taxon>Bacillati</taxon>
        <taxon>Bacillota</taxon>
        <taxon>Bacilli</taxon>
        <taxon>Lactobacillales</taxon>
        <taxon>Lactobacillaceae</taxon>
        <taxon>Lentilactobacillus</taxon>
    </lineage>
</organism>
<reference evidence="2 3" key="1">
    <citation type="journal article" date="2015" name="Genome Announc.">
        <title>Expanding the biotechnology potential of lactobacilli through comparative genomics of 213 strains and associated genera.</title>
        <authorList>
            <person name="Sun Z."/>
            <person name="Harris H.M."/>
            <person name="McCann A."/>
            <person name="Guo C."/>
            <person name="Argimon S."/>
            <person name="Zhang W."/>
            <person name="Yang X."/>
            <person name="Jeffery I.B."/>
            <person name="Cooney J.C."/>
            <person name="Kagawa T.F."/>
            <person name="Liu W."/>
            <person name="Song Y."/>
            <person name="Salvetti E."/>
            <person name="Wrobel A."/>
            <person name="Rasinkangas P."/>
            <person name="Parkhill J."/>
            <person name="Rea M.C."/>
            <person name="O'Sullivan O."/>
            <person name="Ritari J."/>
            <person name="Douillard F.P."/>
            <person name="Paul Ross R."/>
            <person name="Yang R."/>
            <person name="Briner A.E."/>
            <person name="Felis G.E."/>
            <person name="de Vos W.M."/>
            <person name="Barrangou R."/>
            <person name="Klaenhammer T.R."/>
            <person name="Caufield P.W."/>
            <person name="Cui Y."/>
            <person name="Zhang H."/>
            <person name="O'Toole P.W."/>
        </authorList>
    </citation>
    <scope>NUCLEOTIDE SEQUENCE [LARGE SCALE GENOMIC DNA]</scope>
    <source>
        <strain evidence="2 3">DSM 18390</strain>
    </source>
</reference>
<dbReference type="Gene3D" id="3.40.50.1820">
    <property type="entry name" value="alpha/beta hydrolase"/>
    <property type="match status" value="1"/>
</dbReference>
<evidence type="ECO:0000313" key="2">
    <source>
        <dbReference type="EMBL" id="KRM43632.1"/>
    </source>
</evidence>
<dbReference type="Pfam" id="PF12146">
    <property type="entry name" value="Hydrolase_4"/>
    <property type="match status" value="1"/>
</dbReference>
<dbReference type="PANTHER" id="PTHR11614">
    <property type="entry name" value="PHOSPHOLIPASE-RELATED"/>
    <property type="match status" value="1"/>
</dbReference>
<dbReference type="EMBL" id="AZFZ01000032">
    <property type="protein sequence ID" value="KRM43632.1"/>
    <property type="molecule type" value="Genomic_DNA"/>
</dbReference>
<dbReference type="SUPFAM" id="SSF53474">
    <property type="entry name" value="alpha/beta-Hydrolases"/>
    <property type="match status" value="1"/>
</dbReference>
<dbReference type="GO" id="GO:0016787">
    <property type="term" value="F:hydrolase activity"/>
    <property type="evidence" value="ECO:0007669"/>
    <property type="project" value="UniProtKB-KW"/>
</dbReference>
<sequence length="297" mass="33849">MLQEFQLMTKGPTKLAAAVVTPDHTDRPTAIVQLIHGALEHKERYFPFASYLAERGYVVVMIDNRGHGRSVSAADPFGIMHSWQQQVSDQVVLSKWIKQRYPNRPLFLFGHSLGSIWGRLYLQHDDELIDGLILTGTVRYIPVVPVGILLGKLYQRVRGATATSTLLSRLSGMGPGDHDWLTYNRENINRVIKDPLMMDQYPVSSLLTVWLGDFQLKQTAHFACRHRDLPILSITGDHDKFTGGRRGLRDTVRTLNRIGYQNVTSIVMPHMKHEVLNETGHEKVYALIYQFLRQHQA</sequence>